<feature type="region of interest" description="Disordered" evidence="1">
    <location>
        <begin position="1"/>
        <end position="71"/>
    </location>
</feature>
<proteinExistence type="predicted"/>
<evidence type="ECO:0008006" key="3">
    <source>
        <dbReference type="Google" id="ProtNLM"/>
    </source>
</evidence>
<protein>
    <recommendedName>
        <fullName evidence="3">DUF3306 domain-containing protein</fullName>
    </recommendedName>
</protein>
<name>A0A508XC78_9HYPH</name>
<reference evidence="2" key="1">
    <citation type="submission" date="2019-06" db="EMBL/GenBank/DDBJ databases">
        <authorList>
            <person name="Le Quere A."/>
            <person name="Colella S."/>
        </authorList>
    </citation>
    <scope>NUCLEOTIDE SEQUENCE</scope>
    <source>
        <strain evidence="2">EmedicaeMD41</strain>
    </source>
</reference>
<dbReference type="RefSeq" id="WP_180162373.1">
    <property type="nucleotide sequence ID" value="NZ_CABFNB010000165.1"/>
</dbReference>
<accession>A0A508XC78</accession>
<dbReference type="EMBL" id="CABFNB010000165">
    <property type="protein sequence ID" value="VTZ65959.1"/>
    <property type="molecule type" value="Genomic_DNA"/>
</dbReference>
<dbReference type="Proteomes" id="UP000507954">
    <property type="component" value="Unassembled WGS sequence"/>
</dbReference>
<evidence type="ECO:0000313" key="2">
    <source>
        <dbReference type="EMBL" id="VTZ65959.1"/>
    </source>
</evidence>
<feature type="compositionally biased region" description="Basic and acidic residues" evidence="1">
    <location>
        <begin position="178"/>
        <end position="189"/>
    </location>
</feature>
<dbReference type="InterPro" id="IPR021735">
    <property type="entry name" value="DUF3306"/>
</dbReference>
<organism evidence="2">
    <name type="scientific">Sinorhizobium medicae</name>
    <dbReference type="NCBI Taxonomy" id="110321"/>
    <lineage>
        <taxon>Bacteria</taxon>
        <taxon>Pseudomonadati</taxon>
        <taxon>Pseudomonadota</taxon>
        <taxon>Alphaproteobacteria</taxon>
        <taxon>Hyphomicrobiales</taxon>
        <taxon>Rhizobiaceae</taxon>
        <taxon>Sinorhizobium/Ensifer group</taxon>
        <taxon>Sinorhizobium</taxon>
    </lineage>
</organism>
<dbReference type="AlphaFoldDB" id="A0A508XC78"/>
<feature type="region of interest" description="Disordered" evidence="1">
    <location>
        <begin position="151"/>
        <end position="242"/>
    </location>
</feature>
<gene>
    <name evidence="2" type="ORF">EMEDMD4_930030</name>
</gene>
<sequence length="242" mass="25819">MSDGSENRLARWSRRKLAARREQEPAAPELEQASGDVAENDDPVASCPEPNLPETKAAELEGAETVEPLPRLDDLTAESDVAAFLKKGVPMALKHAALRKVWSLDPGIRDFVGPSEYAWDFNKVASMGGFGPLDSNETVVGFLSKAARAVDTLTEPEPGPSHEQSADALPDAVLPVENPEKLTTEKSATDEPPAIEPSAHEAATHVSTPVEFRSRTESPDKGSPSELPKASCGPRHGGAMPR</sequence>
<dbReference type="Pfam" id="PF11748">
    <property type="entry name" value="DUF3306"/>
    <property type="match status" value="1"/>
</dbReference>
<evidence type="ECO:0000256" key="1">
    <source>
        <dbReference type="SAM" id="MobiDB-lite"/>
    </source>
</evidence>